<evidence type="ECO:0000256" key="1">
    <source>
        <dbReference type="SAM" id="MobiDB-lite"/>
    </source>
</evidence>
<feature type="compositionally biased region" description="Low complexity" evidence="1">
    <location>
        <begin position="8"/>
        <end position="23"/>
    </location>
</feature>
<comment type="caution">
    <text evidence="2">The sequence shown here is derived from an EMBL/GenBank/DDBJ whole genome shotgun (WGS) entry which is preliminary data.</text>
</comment>
<feature type="non-terminal residue" evidence="2">
    <location>
        <position position="112"/>
    </location>
</feature>
<dbReference type="Proteomes" id="UP000823388">
    <property type="component" value="Chromosome 9K"/>
</dbReference>
<evidence type="ECO:0000313" key="3">
    <source>
        <dbReference type="Proteomes" id="UP000823388"/>
    </source>
</evidence>
<reference evidence="2" key="1">
    <citation type="submission" date="2020-05" db="EMBL/GenBank/DDBJ databases">
        <title>WGS assembly of Panicum virgatum.</title>
        <authorList>
            <person name="Lovell J.T."/>
            <person name="Jenkins J."/>
            <person name="Shu S."/>
            <person name="Juenger T.E."/>
            <person name="Schmutz J."/>
        </authorList>
    </citation>
    <scope>NUCLEOTIDE SEQUENCE</scope>
    <source>
        <strain evidence="2">AP13</strain>
    </source>
</reference>
<protein>
    <submittedName>
        <fullName evidence="2">Uncharacterized protein</fullName>
    </submittedName>
</protein>
<dbReference type="AlphaFoldDB" id="A0A8T0NH35"/>
<keyword evidence="3" id="KW-1185">Reference proteome</keyword>
<evidence type="ECO:0000313" key="2">
    <source>
        <dbReference type="EMBL" id="KAG2547432.1"/>
    </source>
</evidence>
<dbReference type="EMBL" id="CM029053">
    <property type="protein sequence ID" value="KAG2547432.1"/>
    <property type="molecule type" value="Genomic_DNA"/>
</dbReference>
<sequence length="112" mass="12484">MSRLPQIRRWLPPALRRPPASALGGHLVGDAAERDSAGAEETGDRRKRRRGENWRSPSPLGVAQVLESAGQRGHQLSWDASRSCHWTARRRRNPAAQGISRKNLKCQCRSGL</sequence>
<gene>
    <name evidence="2" type="ORF">PVAP13_9KG101120</name>
</gene>
<accession>A0A8T0NH35</accession>
<proteinExistence type="predicted"/>
<feature type="region of interest" description="Disordered" evidence="1">
    <location>
        <begin position="1"/>
        <end position="81"/>
    </location>
</feature>
<organism evidence="2 3">
    <name type="scientific">Panicum virgatum</name>
    <name type="common">Blackwell switchgrass</name>
    <dbReference type="NCBI Taxonomy" id="38727"/>
    <lineage>
        <taxon>Eukaryota</taxon>
        <taxon>Viridiplantae</taxon>
        <taxon>Streptophyta</taxon>
        <taxon>Embryophyta</taxon>
        <taxon>Tracheophyta</taxon>
        <taxon>Spermatophyta</taxon>
        <taxon>Magnoliopsida</taxon>
        <taxon>Liliopsida</taxon>
        <taxon>Poales</taxon>
        <taxon>Poaceae</taxon>
        <taxon>PACMAD clade</taxon>
        <taxon>Panicoideae</taxon>
        <taxon>Panicodae</taxon>
        <taxon>Paniceae</taxon>
        <taxon>Panicinae</taxon>
        <taxon>Panicum</taxon>
        <taxon>Panicum sect. Hiantes</taxon>
    </lineage>
</organism>
<name>A0A8T0NH35_PANVG</name>